<protein>
    <submittedName>
        <fullName evidence="10">Cytochrome P450</fullName>
    </submittedName>
</protein>
<evidence type="ECO:0000256" key="3">
    <source>
        <dbReference type="ARBA" id="ARBA00022617"/>
    </source>
</evidence>
<comment type="cofactor">
    <cofactor evidence="1 8">
        <name>heme</name>
        <dbReference type="ChEBI" id="CHEBI:30413"/>
    </cofactor>
</comment>
<accession>A0A5N6I1N9</accession>
<keyword evidence="4 8" id="KW-0479">Metal-binding</keyword>
<dbReference type="Gene3D" id="1.10.630.10">
    <property type="entry name" value="Cytochrome P450"/>
    <property type="match status" value="1"/>
</dbReference>
<dbReference type="InterPro" id="IPR017972">
    <property type="entry name" value="Cyt_P450_CS"/>
</dbReference>
<dbReference type="GO" id="GO:0019748">
    <property type="term" value="P:secondary metabolic process"/>
    <property type="evidence" value="ECO:0007669"/>
    <property type="project" value="UniProtKB-ARBA"/>
</dbReference>
<dbReference type="GO" id="GO:0016705">
    <property type="term" value="F:oxidoreductase activity, acting on paired donors, with incorporation or reduction of molecular oxygen"/>
    <property type="evidence" value="ECO:0007669"/>
    <property type="project" value="InterPro"/>
</dbReference>
<dbReference type="GO" id="GO:0004497">
    <property type="term" value="F:monooxygenase activity"/>
    <property type="evidence" value="ECO:0007669"/>
    <property type="project" value="UniProtKB-KW"/>
</dbReference>
<dbReference type="PANTHER" id="PTHR46206">
    <property type="entry name" value="CYTOCHROME P450"/>
    <property type="match status" value="1"/>
</dbReference>
<dbReference type="RefSeq" id="XP_031945073.1">
    <property type="nucleotide sequence ID" value="XM_032084259.1"/>
</dbReference>
<dbReference type="PANTHER" id="PTHR46206:SF1">
    <property type="entry name" value="P450, PUTATIVE (EUROFUNG)-RELATED"/>
    <property type="match status" value="1"/>
</dbReference>
<gene>
    <name evidence="10" type="ORF">BDV37DRAFT_268906</name>
</gene>
<evidence type="ECO:0000313" key="10">
    <source>
        <dbReference type="EMBL" id="KAE8407754.1"/>
    </source>
</evidence>
<evidence type="ECO:0000256" key="5">
    <source>
        <dbReference type="ARBA" id="ARBA00023002"/>
    </source>
</evidence>
<proteinExistence type="inferred from homology"/>
<evidence type="ECO:0000256" key="1">
    <source>
        <dbReference type="ARBA" id="ARBA00001971"/>
    </source>
</evidence>
<evidence type="ECO:0000313" key="11">
    <source>
        <dbReference type="Proteomes" id="UP000325579"/>
    </source>
</evidence>
<dbReference type="CDD" id="cd11041">
    <property type="entry name" value="CYP503A1-like"/>
    <property type="match status" value="1"/>
</dbReference>
<evidence type="ECO:0000256" key="9">
    <source>
        <dbReference type="RuleBase" id="RU000461"/>
    </source>
</evidence>
<evidence type="ECO:0000256" key="4">
    <source>
        <dbReference type="ARBA" id="ARBA00022723"/>
    </source>
</evidence>
<accession>A0A5N7DMY2</accession>
<sequence>MTEEQYTIVAGVLKLASAVTCIAVSLFLLCPWIAYARLPSSLKSPINGRGPLSALRACLNEINAKNKSLTKGYELFSKNGQSFAMLNINFRPQVILPPEHVRWLVTQPEDILSHAKASDDADALGYIWPLFDASALHSFAKVLQNDLTRNVAQTEQDVLTEVQHIMDEIVGQTDSWKEVNMVQVFERIMYQATQRVYVGLALCRDPTYMAYVKGYARSLGTAMVFAAQLTPWPLRQVTALLAGLPVYYYVLRVRSYLSPLFKERMERLKAKDRTKDNLLEGEPGNLITWMSNSVIAGVGPKSVSPSEMVTWLGILILADCAHALLPTDNLWTTCTNVLLDLLSSESEHAYLDSIREEAKSVFASSKKSGQPVSHGLNHIDSAIRESLRMNSLSPRSLHRQVVRRGGVVLPDGQKVPTGTWLCVLSGNIQRDDDFYDDAQTYKPFRFVPKLAGAGSGKAPVLPLTNEKYLTFGHGRHACPGRWFSFQVMKIAIAYIIINYDIQPLDKRPDNIVFADLNIPHLSHIIRIKRRT</sequence>
<feature type="binding site" description="axial binding residue" evidence="8">
    <location>
        <position position="478"/>
    </location>
    <ligand>
        <name>heme</name>
        <dbReference type="ChEBI" id="CHEBI:30413"/>
    </ligand>
    <ligandPart>
        <name>Fe</name>
        <dbReference type="ChEBI" id="CHEBI:18248"/>
    </ligandPart>
</feature>
<dbReference type="GO" id="GO:0020037">
    <property type="term" value="F:heme binding"/>
    <property type="evidence" value="ECO:0007669"/>
    <property type="project" value="InterPro"/>
</dbReference>
<dbReference type="Proteomes" id="UP000325579">
    <property type="component" value="Unassembled WGS sequence"/>
</dbReference>
<comment type="similarity">
    <text evidence="2 9">Belongs to the cytochrome P450 family.</text>
</comment>
<dbReference type="GO" id="GO:0005506">
    <property type="term" value="F:iron ion binding"/>
    <property type="evidence" value="ECO:0007669"/>
    <property type="project" value="InterPro"/>
</dbReference>
<dbReference type="Pfam" id="PF00067">
    <property type="entry name" value="p450"/>
    <property type="match status" value="1"/>
</dbReference>
<dbReference type="InterPro" id="IPR036396">
    <property type="entry name" value="Cyt_P450_sf"/>
</dbReference>
<dbReference type="OrthoDB" id="1844152at2759"/>
<name>A0A5N6I1N9_9EURO</name>
<dbReference type="AlphaFoldDB" id="A0A5N6I1N9"/>
<keyword evidence="6 8" id="KW-0408">Iron</keyword>
<reference evidence="10 11" key="1">
    <citation type="submission" date="2019-04" db="EMBL/GenBank/DDBJ databases">
        <authorList>
            <consortium name="DOE Joint Genome Institute"/>
            <person name="Mondo S."/>
            <person name="Kjaerbolling I."/>
            <person name="Vesth T."/>
            <person name="Frisvad J.C."/>
            <person name="Nybo J.L."/>
            <person name="Theobald S."/>
            <person name="Kildgaard S."/>
            <person name="Isbrandt T."/>
            <person name="Kuo A."/>
            <person name="Sato A."/>
            <person name="Lyhne E.K."/>
            <person name="Kogle M.E."/>
            <person name="Wiebenga A."/>
            <person name="Kun R.S."/>
            <person name="Lubbers R.J."/>
            <person name="Makela M.R."/>
            <person name="Barry K."/>
            <person name="Chovatia M."/>
            <person name="Clum A."/>
            <person name="Daum C."/>
            <person name="Haridas S."/>
            <person name="He G."/>
            <person name="LaButti K."/>
            <person name="Lipzen A."/>
            <person name="Riley R."/>
            <person name="Salamov A."/>
            <person name="Simmons B.A."/>
            <person name="Magnuson J.K."/>
            <person name="Henrissat B."/>
            <person name="Mortensen U.H."/>
            <person name="Larsen T.O."/>
            <person name="Devries R.P."/>
            <person name="Grigoriev I.V."/>
            <person name="Machida M."/>
            <person name="Baker S.E."/>
            <person name="Andersen M.R."/>
            <person name="Cantor M.N."/>
            <person name="Hua S.X."/>
        </authorList>
    </citation>
    <scope>NUCLEOTIDE SEQUENCE [LARGE SCALE GENOMIC DNA]</scope>
    <source>
        <strain evidence="10 11">CBS 119388</strain>
    </source>
</reference>
<evidence type="ECO:0000256" key="7">
    <source>
        <dbReference type="ARBA" id="ARBA00023033"/>
    </source>
</evidence>
<organism evidence="10 11">
    <name type="scientific">Aspergillus pseudonomiae</name>
    <dbReference type="NCBI Taxonomy" id="1506151"/>
    <lineage>
        <taxon>Eukaryota</taxon>
        <taxon>Fungi</taxon>
        <taxon>Dikarya</taxon>
        <taxon>Ascomycota</taxon>
        <taxon>Pezizomycotina</taxon>
        <taxon>Eurotiomycetes</taxon>
        <taxon>Eurotiomycetidae</taxon>
        <taxon>Eurotiales</taxon>
        <taxon>Aspergillaceae</taxon>
        <taxon>Aspergillus</taxon>
        <taxon>Aspergillus subgen. Circumdati</taxon>
    </lineage>
</organism>
<keyword evidence="3 8" id="KW-0349">Heme</keyword>
<dbReference type="GeneID" id="43668950"/>
<dbReference type="PROSITE" id="PS00086">
    <property type="entry name" value="CYTOCHROME_P450"/>
    <property type="match status" value="1"/>
</dbReference>
<dbReference type="InterPro" id="IPR001128">
    <property type="entry name" value="Cyt_P450"/>
</dbReference>
<evidence type="ECO:0000256" key="6">
    <source>
        <dbReference type="ARBA" id="ARBA00023004"/>
    </source>
</evidence>
<keyword evidence="5 9" id="KW-0560">Oxidoreductase</keyword>
<keyword evidence="7 9" id="KW-0503">Monooxygenase</keyword>
<dbReference type="SUPFAM" id="SSF48264">
    <property type="entry name" value="Cytochrome P450"/>
    <property type="match status" value="1"/>
</dbReference>
<dbReference type="InterPro" id="IPR002403">
    <property type="entry name" value="Cyt_P450_E_grp-IV"/>
</dbReference>
<dbReference type="PRINTS" id="PR00465">
    <property type="entry name" value="EP450IV"/>
</dbReference>
<keyword evidence="11" id="KW-1185">Reference proteome</keyword>
<evidence type="ECO:0000256" key="2">
    <source>
        <dbReference type="ARBA" id="ARBA00010617"/>
    </source>
</evidence>
<evidence type="ECO:0000256" key="8">
    <source>
        <dbReference type="PIRSR" id="PIRSR602403-1"/>
    </source>
</evidence>
<dbReference type="EMBL" id="ML736746">
    <property type="protein sequence ID" value="KAE8407754.1"/>
    <property type="molecule type" value="Genomic_DNA"/>
</dbReference>